<dbReference type="CDD" id="cd04301">
    <property type="entry name" value="NAT_SF"/>
    <property type="match status" value="1"/>
</dbReference>
<dbReference type="Pfam" id="PF00583">
    <property type="entry name" value="Acetyltransf_1"/>
    <property type="match status" value="1"/>
</dbReference>
<dbReference type="PANTHER" id="PTHR43877:SF6">
    <property type="entry name" value="GCN5-RELATED N-ACETYLTRANSFERASE"/>
    <property type="match status" value="1"/>
</dbReference>
<dbReference type="InterPro" id="IPR016181">
    <property type="entry name" value="Acyl_CoA_acyltransferase"/>
</dbReference>
<dbReference type="PROSITE" id="PS51186">
    <property type="entry name" value="GNAT"/>
    <property type="match status" value="2"/>
</dbReference>
<reference evidence="4 5" key="1">
    <citation type="submission" date="2018-11" db="EMBL/GenBank/DDBJ databases">
        <title>Deinococcus shelandsis sp. nov., isolated from South Shetland Islands soil of Antarctica.</title>
        <authorList>
            <person name="Tian J."/>
        </authorList>
    </citation>
    <scope>NUCLEOTIDE SEQUENCE [LARGE SCALE GENOMIC DNA]</scope>
    <source>
        <strain evidence="4 5">S14-83T</strain>
    </source>
</reference>
<dbReference type="InterPro" id="IPR000182">
    <property type="entry name" value="GNAT_dom"/>
</dbReference>
<dbReference type="AlphaFoldDB" id="A0A3G8YIZ3"/>
<evidence type="ECO:0000313" key="5">
    <source>
        <dbReference type="Proteomes" id="UP000276417"/>
    </source>
</evidence>
<evidence type="ECO:0000256" key="1">
    <source>
        <dbReference type="ARBA" id="ARBA00022679"/>
    </source>
</evidence>
<dbReference type="Gene3D" id="3.40.630.30">
    <property type="match status" value="1"/>
</dbReference>
<feature type="domain" description="N-acetyltransferase" evidence="3">
    <location>
        <begin position="192"/>
        <end position="327"/>
    </location>
</feature>
<dbReference type="Proteomes" id="UP000276417">
    <property type="component" value="Chromosome 1"/>
</dbReference>
<evidence type="ECO:0000259" key="3">
    <source>
        <dbReference type="PROSITE" id="PS51186"/>
    </source>
</evidence>
<keyword evidence="2" id="KW-0012">Acyltransferase</keyword>
<protein>
    <submittedName>
        <fullName evidence="4">N-acetyltransferase</fullName>
    </submittedName>
</protein>
<feature type="domain" description="N-acetyltransferase" evidence="3">
    <location>
        <begin position="8"/>
        <end position="156"/>
    </location>
</feature>
<evidence type="ECO:0000313" key="4">
    <source>
        <dbReference type="EMBL" id="AZI41401.1"/>
    </source>
</evidence>
<dbReference type="SUPFAM" id="SSF55729">
    <property type="entry name" value="Acyl-CoA N-acyltransferases (Nat)"/>
    <property type="match status" value="1"/>
</dbReference>
<gene>
    <name evidence="4" type="ORF">EHF33_00410</name>
</gene>
<dbReference type="KEGG" id="dph:EHF33_00410"/>
<keyword evidence="5" id="KW-1185">Reference proteome</keyword>
<keyword evidence="1 4" id="KW-0808">Transferase</keyword>
<evidence type="ECO:0000256" key="2">
    <source>
        <dbReference type="ARBA" id="ARBA00023315"/>
    </source>
</evidence>
<dbReference type="EMBL" id="CP034183">
    <property type="protein sequence ID" value="AZI41401.1"/>
    <property type="molecule type" value="Genomic_DNA"/>
</dbReference>
<organism evidence="4 5">
    <name type="scientific">Deinococcus psychrotolerans</name>
    <dbReference type="NCBI Taxonomy" id="2489213"/>
    <lineage>
        <taxon>Bacteria</taxon>
        <taxon>Thermotogati</taxon>
        <taxon>Deinococcota</taxon>
        <taxon>Deinococci</taxon>
        <taxon>Deinococcales</taxon>
        <taxon>Deinococcaceae</taxon>
        <taxon>Deinococcus</taxon>
    </lineage>
</organism>
<dbReference type="GO" id="GO:0016747">
    <property type="term" value="F:acyltransferase activity, transferring groups other than amino-acyl groups"/>
    <property type="evidence" value="ECO:0007669"/>
    <property type="project" value="InterPro"/>
</dbReference>
<dbReference type="InterPro" id="IPR050832">
    <property type="entry name" value="Bact_Acetyltransf"/>
</dbReference>
<name>A0A3G8YIZ3_9DEIO</name>
<dbReference type="RefSeq" id="WP_124867115.1">
    <property type="nucleotide sequence ID" value="NZ_CP034183.1"/>
</dbReference>
<dbReference type="PANTHER" id="PTHR43877">
    <property type="entry name" value="AMINOALKYLPHOSPHONATE N-ACETYLTRANSFERASE-RELATED-RELATED"/>
    <property type="match status" value="1"/>
</dbReference>
<sequence length="327" mass="36730">MEPDVIWEVLRPQPLLTDQLYGEWAAFLALAENKTETANHLRRFDEQRPAGQHHALTLARVDGQLVGVAETQVPRSHDKAGWYTLSLSVHPDWQGGELSQTLLSRAENQLPPDAAVVLATVREGEWQMAFLEAQGFAEYERMWTSTLDLQALSPIDFQHHTERAQQAGLRVLPLSEVADLSNESEQRRLYALMIHLLSEVPFAEPITPWPFETWKSRILDAPEFDAQGFFVLLSPAGEWIGVSELYRPDPSKLSTLHQGLTGVRREWRGLGGAWLLKLTAAAQAKARGYAAANTTNHTGNAPMLAINERMGFVRQQARVGLRREMRA</sequence>
<proteinExistence type="predicted"/>
<accession>A0A3G8YIZ3</accession>
<dbReference type="OrthoDB" id="4140682at2"/>